<dbReference type="Pfam" id="PF04542">
    <property type="entry name" value="Sigma70_r2"/>
    <property type="match status" value="1"/>
</dbReference>
<dbReference type="NCBIfam" id="TIGR02937">
    <property type="entry name" value="sigma70-ECF"/>
    <property type="match status" value="1"/>
</dbReference>
<feature type="domain" description="RNA polymerase sigma-70 region 2" evidence="5">
    <location>
        <begin position="14"/>
        <end position="80"/>
    </location>
</feature>
<sequence length="172" mass="18935">MVTAAIPASPVEVLYADHHGWLKSWLRRKLGCSDQAADLAHDTFLRLLTTKEILTDLAEPRAYLTTTARRLMLDKLRRERIEQAYLQALALAADSLQQAAPSPEAVLGAVQAVEQLAAALATLAPKGREAFLLHYLEDESQPAVAQRLGISVRMVQKYLAQGLVRCQHILSA</sequence>
<evidence type="ECO:0000313" key="7">
    <source>
        <dbReference type="EMBL" id="AVJ26649.1"/>
    </source>
</evidence>
<evidence type="ECO:0000256" key="4">
    <source>
        <dbReference type="ARBA" id="ARBA00023163"/>
    </source>
</evidence>
<dbReference type="EMBL" id="CP023270">
    <property type="protein sequence ID" value="AVJ26649.1"/>
    <property type="molecule type" value="Genomic_DNA"/>
</dbReference>
<reference evidence="7 8" key="1">
    <citation type="submission" date="2017-09" db="EMBL/GenBank/DDBJ databases">
        <title>Genomic, metabolic, and phenotypic characteristics of bacterial isolates from the natural microbiome of the model nematode Caenorhabditis elegans.</title>
        <authorList>
            <person name="Zimmermann J."/>
            <person name="Obeng N."/>
            <person name="Yang W."/>
            <person name="Obeng O."/>
            <person name="Kissoyan K."/>
            <person name="Pees B."/>
            <person name="Dirksen P."/>
            <person name="Hoppner M."/>
            <person name="Franke A."/>
            <person name="Rosenstiel P."/>
            <person name="Leippe M."/>
            <person name="Dierking K."/>
            <person name="Kaleta C."/>
            <person name="Schulenburg H."/>
        </authorList>
    </citation>
    <scope>NUCLEOTIDE SEQUENCE [LARGE SCALE GENOMIC DNA]</scope>
    <source>
        <strain evidence="7 8">MYb73</strain>
    </source>
</reference>
<evidence type="ECO:0000259" key="6">
    <source>
        <dbReference type="Pfam" id="PF08281"/>
    </source>
</evidence>
<dbReference type="GO" id="GO:0003677">
    <property type="term" value="F:DNA binding"/>
    <property type="evidence" value="ECO:0007669"/>
    <property type="project" value="InterPro"/>
</dbReference>
<feature type="domain" description="RNA polymerase sigma factor 70 region 4 type 2" evidence="6">
    <location>
        <begin position="114"/>
        <end position="166"/>
    </location>
</feature>
<dbReference type="SUPFAM" id="SSF88659">
    <property type="entry name" value="Sigma3 and sigma4 domains of RNA polymerase sigma factors"/>
    <property type="match status" value="1"/>
</dbReference>
<dbReference type="InterPro" id="IPR013324">
    <property type="entry name" value="RNA_pol_sigma_r3/r4-like"/>
</dbReference>
<evidence type="ECO:0000259" key="5">
    <source>
        <dbReference type="Pfam" id="PF04542"/>
    </source>
</evidence>
<dbReference type="InterPro" id="IPR036388">
    <property type="entry name" value="WH-like_DNA-bd_sf"/>
</dbReference>
<dbReference type="SUPFAM" id="SSF88946">
    <property type="entry name" value="Sigma2 domain of RNA polymerase sigma factors"/>
    <property type="match status" value="1"/>
</dbReference>
<proteinExistence type="inferred from homology"/>
<dbReference type="PANTHER" id="PTHR43133:SF63">
    <property type="entry name" value="RNA POLYMERASE SIGMA FACTOR FECI-RELATED"/>
    <property type="match status" value="1"/>
</dbReference>
<organism evidence="7 8">
    <name type="scientific">Achromobacter spanius</name>
    <dbReference type="NCBI Taxonomy" id="217203"/>
    <lineage>
        <taxon>Bacteria</taxon>
        <taxon>Pseudomonadati</taxon>
        <taxon>Pseudomonadota</taxon>
        <taxon>Betaproteobacteria</taxon>
        <taxon>Burkholderiales</taxon>
        <taxon>Alcaligenaceae</taxon>
        <taxon>Achromobacter</taxon>
    </lineage>
</organism>
<gene>
    <name evidence="7" type="ORF">CLM73_05730</name>
</gene>
<dbReference type="InterPro" id="IPR013325">
    <property type="entry name" value="RNA_pol_sigma_r2"/>
</dbReference>
<evidence type="ECO:0000256" key="1">
    <source>
        <dbReference type="ARBA" id="ARBA00010641"/>
    </source>
</evidence>
<dbReference type="Gene3D" id="1.10.10.10">
    <property type="entry name" value="Winged helix-like DNA-binding domain superfamily/Winged helix DNA-binding domain"/>
    <property type="match status" value="1"/>
</dbReference>
<keyword evidence="8" id="KW-1185">Reference proteome</keyword>
<dbReference type="InterPro" id="IPR014284">
    <property type="entry name" value="RNA_pol_sigma-70_dom"/>
</dbReference>
<dbReference type="Pfam" id="PF08281">
    <property type="entry name" value="Sigma70_r4_2"/>
    <property type="match status" value="1"/>
</dbReference>
<dbReference type="Proteomes" id="UP000239477">
    <property type="component" value="Chromosome"/>
</dbReference>
<evidence type="ECO:0000256" key="3">
    <source>
        <dbReference type="ARBA" id="ARBA00023082"/>
    </source>
</evidence>
<dbReference type="GO" id="GO:0016987">
    <property type="term" value="F:sigma factor activity"/>
    <property type="evidence" value="ECO:0007669"/>
    <property type="project" value="UniProtKB-KW"/>
</dbReference>
<name>A0A2S0I3P7_9BURK</name>
<protein>
    <submittedName>
        <fullName evidence="7">RNA polymerase subunit sigma</fullName>
    </submittedName>
</protein>
<keyword evidence="3" id="KW-0731">Sigma factor</keyword>
<keyword evidence="2" id="KW-0805">Transcription regulation</keyword>
<dbReference type="InterPro" id="IPR013249">
    <property type="entry name" value="RNA_pol_sigma70_r4_t2"/>
</dbReference>
<dbReference type="Gene3D" id="1.10.1740.10">
    <property type="match status" value="1"/>
</dbReference>
<accession>A0A2S0I3P7</accession>
<evidence type="ECO:0000313" key="8">
    <source>
        <dbReference type="Proteomes" id="UP000239477"/>
    </source>
</evidence>
<dbReference type="AlphaFoldDB" id="A0A2S0I3P7"/>
<dbReference type="InterPro" id="IPR039425">
    <property type="entry name" value="RNA_pol_sigma-70-like"/>
</dbReference>
<dbReference type="OrthoDB" id="8654550at2"/>
<dbReference type="InterPro" id="IPR007627">
    <property type="entry name" value="RNA_pol_sigma70_r2"/>
</dbReference>
<comment type="similarity">
    <text evidence="1">Belongs to the sigma-70 factor family. ECF subfamily.</text>
</comment>
<dbReference type="GO" id="GO:0006352">
    <property type="term" value="P:DNA-templated transcription initiation"/>
    <property type="evidence" value="ECO:0007669"/>
    <property type="project" value="InterPro"/>
</dbReference>
<keyword evidence="4" id="KW-0804">Transcription</keyword>
<evidence type="ECO:0000256" key="2">
    <source>
        <dbReference type="ARBA" id="ARBA00023015"/>
    </source>
</evidence>
<dbReference type="PANTHER" id="PTHR43133">
    <property type="entry name" value="RNA POLYMERASE ECF-TYPE SIGMA FACTO"/>
    <property type="match status" value="1"/>
</dbReference>